<sequence>MVKTNKTQSILYSLDELRPIRSSVDQCRTHLMKFIEQYKSMNVLDVETRLLNRCVYKNWNARRAELGIQASRRTVRLLEQFLSKREQHLEQILSEFKPDHVEIRLPSRGTLNQLLNSLEESLLLLSKVKRFSKVTVDRLRVECNRANYVHYNILMMSLCSRIYFLVVALEKSQKEFCFNMPVYLDYARFLSKAATRRQPSAIREATQLFARSPPTTISFASGSPNTSLFPFKEATITLIDGTNIQLDPSAMSKALQYLPTPGQADLLDWFKKLQNRYHSPRDFKRYDLCITNGSMEGLGKVFELVLNPGDSILVDSPCYSGSLDFLRGFGADIVSIDTDSNGMNDKHLNEILSNWPETKTFPKALYTIPNGSNPTGASMNFERRKTIYEIAKKYDLLIIEDDPYYFLQFTKPEPSFLSMDIDGRVIRLDSMSKVLSAGMRLGFVTAPVPLWQKLVYHQQVTSMHASSLSQMVALKLFEKWNLSGFDEHTQRIAKFYENQKTLMVDAISKHLKEKKIQLEVLNLFLNSQSSIFSKEDFELKVIKNNTYLDMVTFNEPTAGMFIWIKILGIQDTRKLIYEKALAKEVLLLPGSAFFVDQSKSYPFVRVSYSLCTPEQMETGMTRFGKVLREELAC</sequence>
<comment type="cofactor">
    <cofactor evidence="1">
        <name>pyridoxal 5'-phosphate</name>
        <dbReference type="ChEBI" id="CHEBI:597326"/>
    </cofactor>
</comment>
<evidence type="ECO:0000256" key="4">
    <source>
        <dbReference type="ARBA" id="ARBA00022576"/>
    </source>
</evidence>
<evidence type="ECO:0000256" key="7">
    <source>
        <dbReference type="SAM" id="Phobius"/>
    </source>
</evidence>
<evidence type="ECO:0000313" key="11">
    <source>
        <dbReference type="Proteomes" id="UP000663851"/>
    </source>
</evidence>
<name>A0A819YAE2_9BILA</name>
<dbReference type="PANTHER" id="PTHR42790">
    <property type="entry name" value="AMINOTRANSFERASE"/>
    <property type="match status" value="1"/>
</dbReference>
<keyword evidence="7" id="KW-0472">Membrane</keyword>
<dbReference type="CDD" id="cd00609">
    <property type="entry name" value="AAT_like"/>
    <property type="match status" value="1"/>
</dbReference>
<dbReference type="Proteomes" id="UP000663851">
    <property type="component" value="Unassembled WGS sequence"/>
</dbReference>
<dbReference type="InterPro" id="IPR050859">
    <property type="entry name" value="Class-I_PLP-dep_aminotransf"/>
</dbReference>
<dbReference type="Gene3D" id="3.40.640.10">
    <property type="entry name" value="Type I PLP-dependent aspartate aminotransferase-like (Major domain)"/>
    <property type="match status" value="1"/>
</dbReference>
<feature type="domain" description="Aminotransferase class I/classII large" evidence="8">
    <location>
        <begin position="248"/>
        <end position="622"/>
    </location>
</feature>
<dbReference type="GO" id="GO:0030170">
    <property type="term" value="F:pyridoxal phosphate binding"/>
    <property type="evidence" value="ECO:0007669"/>
    <property type="project" value="InterPro"/>
</dbReference>
<protein>
    <recommendedName>
        <fullName evidence="8">Aminotransferase class I/classII large domain-containing protein</fullName>
    </recommendedName>
</protein>
<dbReference type="EMBL" id="CAJOBP010003558">
    <property type="protein sequence ID" value="CAF4410059.1"/>
    <property type="molecule type" value="Genomic_DNA"/>
</dbReference>
<dbReference type="FunFam" id="3.40.640.10:FF:000053">
    <property type="entry name" value="Aminotransferase, class I"/>
    <property type="match status" value="1"/>
</dbReference>
<organism evidence="9 11">
    <name type="scientific">Rotaria socialis</name>
    <dbReference type="NCBI Taxonomy" id="392032"/>
    <lineage>
        <taxon>Eukaryota</taxon>
        <taxon>Metazoa</taxon>
        <taxon>Spiralia</taxon>
        <taxon>Gnathifera</taxon>
        <taxon>Rotifera</taxon>
        <taxon>Eurotatoria</taxon>
        <taxon>Bdelloidea</taxon>
        <taxon>Philodinida</taxon>
        <taxon>Philodinidae</taxon>
        <taxon>Rotaria</taxon>
    </lineage>
</organism>
<gene>
    <name evidence="9" type="ORF">HFQ381_LOCUS4091</name>
    <name evidence="10" type="ORF">UJA718_LOCUS19749</name>
</gene>
<evidence type="ECO:0000313" key="12">
    <source>
        <dbReference type="Proteomes" id="UP000663873"/>
    </source>
</evidence>
<evidence type="ECO:0000256" key="3">
    <source>
        <dbReference type="ARBA" id="ARBA00011738"/>
    </source>
</evidence>
<dbReference type="SUPFAM" id="SSF53383">
    <property type="entry name" value="PLP-dependent transferases"/>
    <property type="match status" value="1"/>
</dbReference>
<dbReference type="InterPro" id="IPR004839">
    <property type="entry name" value="Aminotransferase_I/II_large"/>
</dbReference>
<keyword evidence="12" id="KW-1185">Reference proteome</keyword>
<comment type="subunit">
    <text evidence="3">Homodimer.</text>
</comment>
<keyword evidence="4" id="KW-0032">Aminotransferase</keyword>
<comment type="caution">
    <text evidence="9">The sequence shown here is derived from an EMBL/GenBank/DDBJ whole genome shotgun (WGS) entry which is preliminary data.</text>
</comment>
<dbReference type="InterPro" id="IPR015424">
    <property type="entry name" value="PyrdxlP-dep_Trfase"/>
</dbReference>
<keyword evidence="7" id="KW-0812">Transmembrane</keyword>
<proteinExistence type="inferred from homology"/>
<evidence type="ECO:0000313" key="10">
    <source>
        <dbReference type="EMBL" id="CAF4410059.1"/>
    </source>
</evidence>
<comment type="similarity">
    <text evidence="2">Belongs to the class-I pyridoxal-phosphate-dependent aminotransferase family.</text>
</comment>
<dbReference type="AlphaFoldDB" id="A0A819YAE2"/>
<dbReference type="PANTHER" id="PTHR42790:SF19">
    <property type="entry name" value="KYNURENINE_ALPHA-AMINOADIPATE AMINOTRANSFERASE, MITOCHONDRIAL"/>
    <property type="match status" value="1"/>
</dbReference>
<accession>A0A819YAE2</accession>
<dbReference type="InterPro" id="IPR015421">
    <property type="entry name" value="PyrdxlP-dep_Trfase_major"/>
</dbReference>
<dbReference type="EMBL" id="CAJOBO010000157">
    <property type="protein sequence ID" value="CAF4146668.1"/>
    <property type="molecule type" value="Genomic_DNA"/>
</dbReference>
<keyword evidence="7" id="KW-1133">Transmembrane helix</keyword>
<dbReference type="GO" id="GO:0016212">
    <property type="term" value="F:kynurenine-oxoglutarate transaminase activity"/>
    <property type="evidence" value="ECO:0007669"/>
    <property type="project" value="TreeGrafter"/>
</dbReference>
<evidence type="ECO:0000259" key="8">
    <source>
        <dbReference type="Pfam" id="PF00155"/>
    </source>
</evidence>
<evidence type="ECO:0000256" key="1">
    <source>
        <dbReference type="ARBA" id="ARBA00001933"/>
    </source>
</evidence>
<reference evidence="9" key="1">
    <citation type="submission" date="2021-02" db="EMBL/GenBank/DDBJ databases">
        <authorList>
            <person name="Nowell W R."/>
        </authorList>
    </citation>
    <scope>NUCLEOTIDE SEQUENCE</scope>
</reference>
<keyword evidence="6" id="KW-0663">Pyridoxal phosphate</keyword>
<evidence type="ECO:0000313" key="9">
    <source>
        <dbReference type="EMBL" id="CAF4146668.1"/>
    </source>
</evidence>
<evidence type="ECO:0000256" key="5">
    <source>
        <dbReference type="ARBA" id="ARBA00022679"/>
    </source>
</evidence>
<evidence type="ECO:0000256" key="2">
    <source>
        <dbReference type="ARBA" id="ARBA00007441"/>
    </source>
</evidence>
<dbReference type="Proteomes" id="UP000663873">
    <property type="component" value="Unassembled WGS sequence"/>
</dbReference>
<dbReference type="Pfam" id="PF00155">
    <property type="entry name" value="Aminotran_1_2"/>
    <property type="match status" value="1"/>
</dbReference>
<evidence type="ECO:0000256" key="6">
    <source>
        <dbReference type="ARBA" id="ARBA00022898"/>
    </source>
</evidence>
<keyword evidence="5" id="KW-0808">Transferase</keyword>
<dbReference type="GO" id="GO:1901605">
    <property type="term" value="P:alpha-amino acid metabolic process"/>
    <property type="evidence" value="ECO:0007669"/>
    <property type="project" value="TreeGrafter"/>
</dbReference>
<feature type="transmembrane region" description="Helical" evidence="7">
    <location>
        <begin position="148"/>
        <end position="169"/>
    </location>
</feature>